<reference evidence="1 2" key="1">
    <citation type="submission" date="2023-07" db="EMBL/GenBank/DDBJ databases">
        <title>Comparative genomics of wheat-associated soil bacteria to identify genetic determinants of phenazine resistance.</title>
        <authorList>
            <person name="Mouncey N."/>
        </authorList>
    </citation>
    <scope>NUCLEOTIDE SEQUENCE [LARGE SCALE GENOMIC DNA]</scope>
    <source>
        <strain evidence="1 2">W4I9-1</strain>
    </source>
</reference>
<evidence type="ECO:0000313" key="2">
    <source>
        <dbReference type="Proteomes" id="UP001244427"/>
    </source>
</evidence>
<keyword evidence="2" id="KW-1185">Reference proteome</keyword>
<organism evidence="1 2">
    <name type="scientific">Microbacterium natoriense</name>
    <dbReference type="NCBI Taxonomy" id="284570"/>
    <lineage>
        <taxon>Bacteria</taxon>
        <taxon>Bacillati</taxon>
        <taxon>Actinomycetota</taxon>
        <taxon>Actinomycetes</taxon>
        <taxon>Micrococcales</taxon>
        <taxon>Microbacteriaceae</taxon>
        <taxon>Microbacterium</taxon>
    </lineage>
</organism>
<sequence length="42" mass="4608">MIHPHILERTAMKRRDLSAATDATALRGVLAERGLRPLVATV</sequence>
<accession>A0AAW8F4I3</accession>
<dbReference type="Proteomes" id="UP001244427">
    <property type="component" value="Unassembled WGS sequence"/>
</dbReference>
<evidence type="ECO:0000313" key="1">
    <source>
        <dbReference type="EMBL" id="MDQ0649457.1"/>
    </source>
</evidence>
<comment type="caution">
    <text evidence="1">The sequence shown here is derived from an EMBL/GenBank/DDBJ whole genome shotgun (WGS) entry which is preliminary data.</text>
</comment>
<name>A0AAW8F4I3_9MICO</name>
<dbReference type="AlphaFoldDB" id="A0AAW8F4I3"/>
<protein>
    <submittedName>
        <fullName evidence="1">Uncharacterized protein</fullName>
    </submittedName>
</protein>
<dbReference type="EMBL" id="JAUSXV010000001">
    <property type="protein sequence ID" value="MDQ0649457.1"/>
    <property type="molecule type" value="Genomic_DNA"/>
</dbReference>
<dbReference type="RefSeq" id="WP_307298793.1">
    <property type="nucleotide sequence ID" value="NZ_JAUSXV010000001.1"/>
</dbReference>
<gene>
    <name evidence="1" type="ORF">QFZ53_003653</name>
</gene>
<proteinExistence type="predicted"/>